<keyword evidence="5 15" id="KW-0347">Helicase</keyword>
<dbReference type="Gene3D" id="3.40.50.300">
    <property type="entry name" value="P-loop containing nucleotide triphosphate hydrolases"/>
    <property type="match status" value="2"/>
</dbReference>
<dbReference type="FunFam" id="3.40.50.300:FF:000911">
    <property type="entry name" value="Nucleolar RNA helicase II"/>
    <property type="match status" value="1"/>
</dbReference>
<dbReference type="SUPFAM" id="SSF57756">
    <property type="entry name" value="Retrovirus zinc finger-like domains"/>
    <property type="match status" value="1"/>
</dbReference>
<sequence>MASSSSIINISSSIIYQTPLQEFPRKPTSIFPFSSQKLTHFSSLKASFSRLKQSNRCGCSSFVASAIATPNSSVLSEEAFKGLGRYEKDDDLNVSESEYESDEYESDGGFVGSDVSSDELAITKLGLPEKLVQTLAARGITELFPIQRAVLVPALEGKDLIARAKTGTGKTLAFGIPIIKRLTEDDQERGSQRRSRLPRALVLAPTRELAKQVENEIKESAPYLNTVCVYGGVSYTQQQSSLSRGVDVVVGTPGRIIDLIERNTLKLGEVEFLVLDEADQMLAVGFEEAVEMILEKIPVKRQSMLFSATMPSWVKQLSRKYLNSPMTIDLVGNQDEKLAEGIKLYALASTSTSKRAILSDLVTVYAKGGKTIVFTQTKRDADEVSLVLTNSIASEALHGDISQHQRERTLNGFRQGKFNVLVATDVASRGLDIPNVDLIIHYELPNDAETFVHRSGRTGRAGKQGSAILMYTNNEKRKVRFIERDVGCKFELISPPAVEEVLESSAEQVIATLGGVHPTSVEFFTPTAQKMIDEQGTSALAAALAQLSGFSRPPSSRSLISYEQGKVTLQLTRDPAYARGFLSAGSIIGFLSSIYTTAADEIGKIHMIADERVQGAVFDLPEEVAKELLDKEIPPGNTITKITKLPSLQDDGPSNDNYGRYSNRGGGMRGGGSRGGRGYGSSRGRSGGRFSDGDERRGGSSWGAGRDGARGGSSWGAGRDGARGGGGGSSWSRTSRSSGSDWLISDRRSSRSPSYGDSDRSFGGACFTCGQSGHRASECPKKLGF</sequence>
<feature type="domain" description="Helicase C-terminal" evidence="14">
    <location>
        <begin position="357"/>
        <end position="502"/>
    </location>
</feature>
<dbReference type="GO" id="GO:0003723">
    <property type="term" value="F:RNA binding"/>
    <property type="evidence" value="ECO:0007669"/>
    <property type="project" value="UniProtKB-KW"/>
</dbReference>
<evidence type="ECO:0000256" key="11">
    <source>
        <dbReference type="SAM" id="MobiDB-lite"/>
    </source>
</evidence>
<evidence type="ECO:0000259" key="14">
    <source>
        <dbReference type="PROSITE" id="PS51194"/>
    </source>
</evidence>
<dbReference type="InterPro" id="IPR014001">
    <property type="entry name" value="Helicase_ATP-bd"/>
</dbReference>
<accession>A0AAD8N542</accession>
<dbReference type="CDD" id="cd12938">
    <property type="entry name" value="GUCT_Hera"/>
    <property type="match status" value="1"/>
</dbReference>
<name>A0AAD8N542_9APIA</name>
<dbReference type="PROSITE" id="PS51192">
    <property type="entry name" value="HELICASE_ATP_BIND_1"/>
    <property type="match status" value="1"/>
</dbReference>
<dbReference type="InterPro" id="IPR059027">
    <property type="entry name" value="DD_DDX21-DDX50"/>
</dbReference>
<dbReference type="EC" id="3.6.4.13" evidence="2"/>
<dbReference type="SUPFAM" id="SSF52540">
    <property type="entry name" value="P-loop containing nucleoside triphosphate hydrolases"/>
    <property type="match status" value="1"/>
</dbReference>
<keyword evidence="16" id="KW-1185">Reference proteome</keyword>
<dbReference type="CDD" id="cd18787">
    <property type="entry name" value="SF2_C_DEAD"/>
    <property type="match status" value="1"/>
</dbReference>
<dbReference type="InterPro" id="IPR044742">
    <property type="entry name" value="DEAD/DEAH_RhlB"/>
</dbReference>
<comment type="catalytic activity">
    <reaction evidence="9">
        <text>ATP + H2O = ADP + phosphate + H(+)</text>
        <dbReference type="Rhea" id="RHEA:13065"/>
        <dbReference type="ChEBI" id="CHEBI:15377"/>
        <dbReference type="ChEBI" id="CHEBI:15378"/>
        <dbReference type="ChEBI" id="CHEBI:30616"/>
        <dbReference type="ChEBI" id="CHEBI:43474"/>
        <dbReference type="ChEBI" id="CHEBI:456216"/>
        <dbReference type="EC" id="3.6.4.13"/>
    </reaction>
</comment>
<evidence type="ECO:0000259" key="13">
    <source>
        <dbReference type="PROSITE" id="PS51192"/>
    </source>
</evidence>
<reference evidence="15" key="2">
    <citation type="submission" date="2023-05" db="EMBL/GenBank/DDBJ databases">
        <authorList>
            <person name="Schelkunov M.I."/>
        </authorList>
    </citation>
    <scope>NUCLEOTIDE SEQUENCE</scope>
    <source>
        <strain evidence="15">Hsosn_3</strain>
        <tissue evidence="15">Leaf</tissue>
    </source>
</reference>
<dbReference type="GO" id="GO:0005524">
    <property type="term" value="F:ATP binding"/>
    <property type="evidence" value="ECO:0007669"/>
    <property type="project" value="UniProtKB-KW"/>
</dbReference>
<keyword evidence="10" id="KW-0479">Metal-binding</keyword>
<dbReference type="EMBL" id="JAUIZM010000001">
    <property type="protein sequence ID" value="KAK1401985.1"/>
    <property type="molecule type" value="Genomic_DNA"/>
</dbReference>
<evidence type="ECO:0000256" key="3">
    <source>
        <dbReference type="ARBA" id="ARBA00022741"/>
    </source>
</evidence>
<evidence type="ECO:0000256" key="9">
    <source>
        <dbReference type="ARBA" id="ARBA00047984"/>
    </source>
</evidence>
<dbReference type="Pfam" id="PF00271">
    <property type="entry name" value="Helicase_C"/>
    <property type="match status" value="1"/>
</dbReference>
<dbReference type="Pfam" id="PF00098">
    <property type="entry name" value="zf-CCHC"/>
    <property type="match status" value="1"/>
</dbReference>
<evidence type="ECO:0000256" key="6">
    <source>
        <dbReference type="ARBA" id="ARBA00022840"/>
    </source>
</evidence>
<feature type="compositionally biased region" description="Gly residues" evidence="11">
    <location>
        <begin position="700"/>
        <end position="729"/>
    </location>
</feature>
<feature type="compositionally biased region" description="Low complexity" evidence="11">
    <location>
        <begin position="730"/>
        <end position="742"/>
    </location>
</feature>
<dbReference type="GO" id="GO:0008270">
    <property type="term" value="F:zinc ion binding"/>
    <property type="evidence" value="ECO:0007669"/>
    <property type="project" value="UniProtKB-KW"/>
</dbReference>
<protein>
    <recommendedName>
        <fullName evidence="2">RNA helicase</fullName>
        <ecNumber evidence="2">3.6.4.13</ecNumber>
    </recommendedName>
</protein>
<evidence type="ECO:0000256" key="10">
    <source>
        <dbReference type="PROSITE-ProRule" id="PRU00047"/>
    </source>
</evidence>
<organism evidence="15 16">
    <name type="scientific">Heracleum sosnowskyi</name>
    <dbReference type="NCBI Taxonomy" id="360622"/>
    <lineage>
        <taxon>Eukaryota</taxon>
        <taxon>Viridiplantae</taxon>
        <taxon>Streptophyta</taxon>
        <taxon>Embryophyta</taxon>
        <taxon>Tracheophyta</taxon>
        <taxon>Spermatophyta</taxon>
        <taxon>Magnoliopsida</taxon>
        <taxon>eudicotyledons</taxon>
        <taxon>Gunneridae</taxon>
        <taxon>Pentapetalae</taxon>
        <taxon>asterids</taxon>
        <taxon>campanulids</taxon>
        <taxon>Apiales</taxon>
        <taxon>Apiaceae</taxon>
        <taxon>Apioideae</taxon>
        <taxon>apioid superclade</taxon>
        <taxon>Tordylieae</taxon>
        <taxon>Tordyliinae</taxon>
        <taxon>Heracleum</taxon>
    </lineage>
</organism>
<evidence type="ECO:0000259" key="12">
    <source>
        <dbReference type="PROSITE" id="PS50158"/>
    </source>
</evidence>
<dbReference type="CDD" id="cd00268">
    <property type="entry name" value="DEADc"/>
    <property type="match status" value="1"/>
</dbReference>
<keyword evidence="8" id="KW-0809">Transit peptide</keyword>
<keyword evidence="10" id="KW-0862">Zinc</keyword>
<evidence type="ECO:0000256" key="1">
    <source>
        <dbReference type="ARBA" id="ARBA00006517"/>
    </source>
</evidence>
<evidence type="ECO:0000256" key="2">
    <source>
        <dbReference type="ARBA" id="ARBA00012552"/>
    </source>
</evidence>
<dbReference type="AlphaFoldDB" id="A0AAD8N542"/>
<dbReference type="InterPro" id="IPR001650">
    <property type="entry name" value="Helicase_C-like"/>
</dbReference>
<keyword evidence="10" id="KW-0863">Zinc-finger</keyword>
<evidence type="ECO:0000256" key="4">
    <source>
        <dbReference type="ARBA" id="ARBA00022801"/>
    </source>
</evidence>
<evidence type="ECO:0000256" key="5">
    <source>
        <dbReference type="ARBA" id="ARBA00022806"/>
    </source>
</evidence>
<keyword evidence="6" id="KW-0067">ATP-binding</keyword>
<feature type="region of interest" description="Disordered" evidence="11">
    <location>
        <begin position="635"/>
        <end position="764"/>
    </location>
</feature>
<dbReference type="GO" id="GO:0016787">
    <property type="term" value="F:hydrolase activity"/>
    <property type="evidence" value="ECO:0007669"/>
    <property type="project" value="UniProtKB-KW"/>
</dbReference>
<dbReference type="InterPro" id="IPR011545">
    <property type="entry name" value="DEAD/DEAH_box_helicase_dom"/>
</dbReference>
<dbReference type="InterPro" id="IPR012562">
    <property type="entry name" value="GUCT"/>
</dbReference>
<dbReference type="SMART" id="SM00487">
    <property type="entry name" value="DEXDc"/>
    <property type="match status" value="1"/>
</dbReference>
<keyword evidence="7" id="KW-0694">RNA-binding</keyword>
<evidence type="ECO:0000256" key="7">
    <source>
        <dbReference type="ARBA" id="ARBA00022884"/>
    </source>
</evidence>
<dbReference type="Pfam" id="PF00270">
    <property type="entry name" value="DEAD"/>
    <property type="match status" value="1"/>
</dbReference>
<feature type="domain" description="CCHC-type" evidence="12">
    <location>
        <begin position="766"/>
        <end position="781"/>
    </location>
</feature>
<dbReference type="FunFam" id="3.40.50.300:FF:001060">
    <property type="entry name" value="ATP-dependent RNA helicase RhlE"/>
    <property type="match status" value="1"/>
</dbReference>
<reference evidence="15" key="1">
    <citation type="submission" date="2023-02" db="EMBL/GenBank/DDBJ databases">
        <title>Genome of toxic invasive species Heracleum sosnowskyi carries increased number of genes despite the absence of recent whole-genome duplications.</title>
        <authorList>
            <person name="Schelkunov M."/>
            <person name="Shtratnikova V."/>
            <person name="Makarenko M."/>
            <person name="Klepikova A."/>
            <person name="Omelchenko D."/>
            <person name="Novikova G."/>
            <person name="Obukhova E."/>
            <person name="Bogdanov V."/>
            <person name="Penin A."/>
            <person name="Logacheva M."/>
        </authorList>
    </citation>
    <scope>NUCLEOTIDE SEQUENCE</scope>
    <source>
        <strain evidence="15">Hsosn_3</strain>
        <tissue evidence="15">Leaf</tissue>
    </source>
</reference>
<dbReference type="PROSITE" id="PS50158">
    <property type="entry name" value="ZF_CCHC"/>
    <property type="match status" value="1"/>
</dbReference>
<feature type="compositionally biased region" description="Gly residues" evidence="11">
    <location>
        <begin position="664"/>
        <end position="687"/>
    </location>
</feature>
<dbReference type="SMART" id="SM00343">
    <property type="entry name" value="ZnF_C2HC"/>
    <property type="match status" value="1"/>
</dbReference>
<dbReference type="SMART" id="SM00490">
    <property type="entry name" value="HELICc"/>
    <property type="match status" value="1"/>
</dbReference>
<dbReference type="Proteomes" id="UP001237642">
    <property type="component" value="Unassembled WGS sequence"/>
</dbReference>
<dbReference type="PROSITE" id="PS51194">
    <property type="entry name" value="HELICASE_CTER"/>
    <property type="match status" value="1"/>
</dbReference>
<dbReference type="GO" id="GO:0005829">
    <property type="term" value="C:cytosol"/>
    <property type="evidence" value="ECO:0007669"/>
    <property type="project" value="TreeGrafter"/>
</dbReference>
<evidence type="ECO:0000313" key="15">
    <source>
        <dbReference type="EMBL" id="KAK1401985.1"/>
    </source>
</evidence>
<dbReference type="Pfam" id="PF26142">
    <property type="entry name" value="DD_DDX21-DDX50"/>
    <property type="match status" value="1"/>
</dbReference>
<dbReference type="InterPro" id="IPR001878">
    <property type="entry name" value="Znf_CCHC"/>
</dbReference>
<comment type="similarity">
    <text evidence="1">Belongs to the DEAD box helicase family. DDX21/DDX50 subfamily.</text>
</comment>
<dbReference type="PANTHER" id="PTHR47959:SF1">
    <property type="entry name" value="ATP-DEPENDENT RNA HELICASE DBPA"/>
    <property type="match status" value="1"/>
</dbReference>
<evidence type="ECO:0000313" key="16">
    <source>
        <dbReference type="Proteomes" id="UP001237642"/>
    </source>
</evidence>
<evidence type="ECO:0000256" key="8">
    <source>
        <dbReference type="ARBA" id="ARBA00022946"/>
    </source>
</evidence>
<dbReference type="InterPro" id="IPR036875">
    <property type="entry name" value="Znf_CCHC_sf"/>
</dbReference>
<dbReference type="GO" id="GO:0003724">
    <property type="term" value="F:RNA helicase activity"/>
    <property type="evidence" value="ECO:0007669"/>
    <property type="project" value="UniProtKB-EC"/>
</dbReference>
<dbReference type="Pfam" id="PF08152">
    <property type="entry name" value="GUCT"/>
    <property type="match status" value="1"/>
</dbReference>
<dbReference type="PANTHER" id="PTHR47959">
    <property type="entry name" value="ATP-DEPENDENT RNA HELICASE RHLE-RELATED"/>
    <property type="match status" value="1"/>
</dbReference>
<gene>
    <name evidence="15" type="ORF">POM88_001590</name>
</gene>
<dbReference type="InterPro" id="IPR027417">
    <property type="entry name" value="P-loop_NTPase"/>
</dbReference>
<dbReference type="InterPro" id="IPR050079">
    <property type="entry name" value="DEAD_box_RNA_helicase"/>
</dbReference>
<comment type="caution">
    <text evidence="15">The sequence shown here is derived from an EMBL/GenBank/DDBJ whole genome shotgun (WGS) entry which is preliminary data.</text>
</comment>
<feature type="domain" description="Helicase ATP-binding" evidence="13">
    <location>
        <begin position="151"/>
        <end position="328"/>
    </location>
</feature>
<keyword evidence="3" id="KW-0547">Nucleotide-binding</keyword>
<proteinExistence type="inferred from homology"/>
<dbReference type="GO" id="GO:0006950">
    <property type="term" value="P:response to stress"/>
    <property type="evidence" value="ECO:0007669"/>
    <property type="project" value="UniProtKB-ARBA"/>
</dbReference>
<dbReference type="Gene3D" id="4.10.60.10">
    <property type="entry name" value="Zinc finger, CCHC-type"/>
    <property type="match status" value="1"/>
</dbReference>
<keyword evidence="4" id="KW-0378">Hydrolase</keyword>